<evidence type="ECO:0000256" key="2">
    <source>
        <dbReference type="ARBA" id="ARBA00010239"/>
    </source>
</evidence>
<keyword evidence="5" id="KW-0539">Nucleus</keyword>
<comment type="subcellular location">
    <subcellularLocation>
        <location evidence="1">Nucleus</location>
    </subcellularLocation>
</comment>
<evidence type="ECO:0000256" key="4">
    <source>
        <dbReference type="ARBA" id="ARBA00023163"/>
    </source>
</evidence>
<dbReference type="GO" id="GO:0006338">
    <property type="term" value="P:chromatin remodeling"/>
    <property type="evidence" value="ECO:0000318"/>
    <property type="project" value="GO_Central"/>
</dbReference>
<evidence type="ECO:0000256" key="1">
    <source>
        <dbReference type="ARBA" id="ARBA00004123"/>
    </source>
</evidence>
<dbReference type="OMA" id="EWDLYEP"/>
<evidence type="ECO:0000256" key="6">
    <source>
        <dbReference type="SAM" id="MobiDB-lite"/>
    </source>
</evidence>
<dbReference type="AlphaFoldDB" id="A0A1Y1HUP2"/>
<keyword evidence="4" id="KW-0804">Transcription</keyword>
<dbReference type="GO" id="GO:0000228">
    <property type="term" value="C:nuclear chromosome"/>
    <property type="evidence" value="ECO:0007669"/>
    <property type="project" value="InterPro"/>
</dbReference>
<keyword evidence="3" id="KW-0805">Transcription regulation</keyword>
<proteinExistence type="inferred from homology"/>
<evidence type="ECO:0000256" key="5">
    <source>
        <dbReference type="ARBA" id="ARBA00023242"/>
    </source>
</evidence>
<gene>
    <name evidence="7" type="ORF">KFL_000500090</name>
</gene>
<dbReference type="EMBL" id="DF236999">
    <property type="protein sequence ID" value="GAQ80257.1"/>
    <property type="molecule type" value="Genomic_DNA"/>
</dbReference>
<dbReference type="Proteomes" id="UP000054558">
    <property type="component" value="Unassembled WGS sequence"/>
</dbReference>
<protein>
    <submittedName>
        <fullName evidence="7">Uncharacterized protein</fullName>
    </submittedName>
</protein>
<evidence type="ECO:0000313" key="7">
    <source>
        <dbReference type="EMBL" id="GAQ80257.1"/>
    </source>
</evidence>
<reference evidence="7 8" key="1">
    <citation type="journal article" date="2014" name="Nat. Commun.">
        <title>Klebsormidium flaccidum genome reveals primary factors for plant terrestrial adaptation.</title>
        <authorList>
            <person name="Hori K."/>
            <person name="Maruyama F."/>
            <person name="Fujisawa T."/>
            <person name="Togashi T."/>
            <person name="Yamamoto N."/>
            <person name="Seo M."/>
            <person name="Sato S."/>
            <person name="Yamada T."/>
            <person name="Mori H."/>
            <person name="Tajima N."/>
            <person name="Moriyama T."/>
            <person name="Ikeuchi M."/>
            <person name="Watanabe M."/>
            <person name="Wada H."/>
            <person name="Kobayashi K."/>
            <person name="Saito M."/>
            <person name="Masuda T."/>
            <person name="Sasaki-Sekimoto Y."/>
            <person name="Mashiguchi K."/>
            <person name="Awai K."/>
            <person name="Shimojima M."/>
            <person name="Masuda S."/>
            <person name="Iwai M."/>
            <person name="Nobusawa T."/>
            <person name="Narise T."/>
            <person name="Kondo S."/>
            <person name="Saito H."/>
            <person name="Sato R."/>
            <person name="Murakawa M."/>
            <person name="Ihara Y."/>
            <person name="Oshima-Yamada Y."/>
            <person name="Ohtaka K."/>
            <person name="Satoh M."/>
            <person name="Sonobe K."/>
            <person name="Ishii M."/>
            <person name="Ohtani R."/>
            <person name="Kanamori-Sato M."/>
            <person name="Honoki R."/>
            <person name="Miyazaki D."/>
            <person name="Mochizuki H."/>
            <person name="Umetsu J."/>
            <person name="Higashi K."/>
            <person name="Shibata D."/>
            <person name="Kamiya Y."/>
            <person name="Sato N."/>
            <person name="Nakamura Y."/>
            <person name="Tabata S."/>
            <person name="Ida S."/>
            <person name="Kurokawa K."/>
            <person name="Ohta H."/>
        </authorList>
    </citation>
    <scope>NUCLEOTIDE SEQUENCE [LARGE SCALE GENOMIC DNA]</scope>
    <source>
        <strain evidence="7 8">NIES-2285</strain>
    </source>
</reference>
<dbReference type="GO" id="GO:0006357">
    <property type="term" value="P:regulation of transcription by RNA polymerase II"/>
    <property type="evidence" value="ECO:0000318"/>
    <property type="project" value="GO_Central"/>
</dbReference>
<evidence type="ECO:0000313" key="8">
    <source>
        <dbReference type="Proteomes" id="UP000054558"/>
    </source>
</evidence>
<feature type="compositionally biased region" description="Basic and acidic residues" evidence="6">
    <location>
        <begin position="232"/>
        <end position="248"/>
    </location>
</feature>
<sequence>MGLSDVAEQKFRMPTAENLVPIRIDIELDGRRLKDAFPWHADEPDSTIQPFAKRLVKEAGFSSAFAHPVSQSIQAQLAEFRSYEAQPAPAAGVEKIRQIKLEVRVNNTYIEDQFLWDLNNYDSDPEAFAESLARDLEIDDPEVAPAIALAIREQLYEMVKQSLMGREGRISKRARREKGVPDYSQVGDTTALSLMKRPNNKISVVRKRNDWEEWEPMYEILTDKEVEALDAKDERDARFKRRQEDELGPRSYYRP</sequence>
<comment type="similarity">
    <text evidence="2">Belongs to the SNF5 family.</text>
</comment>
<organism evidence="7 8">
    <name type="scientific">Klebsormidium nitens</name>
    <name type="common">Green alga</name>
    <name type="synonym">Ulothrix nitens</name>
    <dbReference type="NCBI Taxonomy" id="105231"/>
    <lineage>
        <taxon>Eukaryota</taxon>
        <taxon>Viridiplantae</taxon>
        <taxon>Streptophyta</taxon>
        <taxon>Klebsormidiophyceae</taxon>
        <taxon>Klebsormidiales</taxon>
        <taxon>Klebsormidiaceae</taxon>
        <taxon>Klebsormidium</taxon>
    </lineage>
</organism>
<dbReference type="STRING" id="105231.A0A1Y1HUP2"/>
<keyword evidence="8" id="KW-1185">Reference proteome</keyword>
<dbReference type="InterPro" id="IPR006939">
    <property type="entry name" value="SNF5"/>
</dbReference>
<name>A0A1Y1HUP2_KLENI</name>
<dbReference type="GO" id="GO:0003712">
    <property type="term" value="F:transcription coregulator activity"/>
    <property type="evidence" value="ECO:0000318"/>
    <property type="project" value="GO_Central"/>
</dbReference>
<dbReference type="OrthoDB" id="515064at2759"/>
<accession>A0A1Y1HUP2</accession>
<dbReference type="PANTHER" id="PTHR10019">
    <property type="entry name" value="SNF5"/>
    <property type="match status" value="1"/>
</dbReference>
<feature type="region of interest" description="Disordered" evidence="6">
    <location>
        <begin position="232"/>
        <end position="255"/>
    </location>
</feature>
<dbReference type="Pfam" id="PF04855">
    <property type="entry name" value="SNF5"/>
    <property type="match status" value="1"/>
</dbReference>
<evidence type="ECO:0000256" key="3">
    <source>
        <dbReference type="ARBA" id="ARBA00023015"/>
    </source>
</evidence>
<dbReference type="GO" id="GO:0005634">
    <property type="term" value="C:nucleus"/>
    <property type="evidence" value="ECO:0000318"/>
    <property type="project" value="GO_Central"/>
</dbReference>